<keyword evidence="2" id="KW-1185">Reference proteome</keyword>
<evidence type="ECO:0000313" key="2">
    <source>
        <dbReference type="Proteomes" id="UP001286313"/>
    </source>
</evidence>
<organism evidence="1 2">
    <name type="scientific">Petrolisthes cinctipes</name>
    <name type="common">Flat porcelain crab</name>
    <dbReference type="NCBI Taxonomy" id="88211"/>
    <lineage>
        <taxon>Eukaryota</taxon>
        <taxon>Metazoa</taxon>
        <taxon>Ecdysozoa</taxon>
        <taxon>Arthropoda</taxon>
        <taxon>Crustacea</taxon>
        <taxon>Multicrustacea</taxon>
        <taxon>Malacostraca</taxon>
        <taxon>Eumalacostraca</taxon>
        <taxon>Eucarida</taxon>
        <taxon>Decapoda</taxon>
        <taxon>Pleocyemata</taxon>
        <taxon>Anomura</taxon>
        <taxon>Galatheoidea</taxon>
        <taxon>Porcellanidae</taxon>
        <taxon>Petrolisthes</taxon>
    </lineage>
</organism>
<sequence length="107" mass="12249">MYVLDREHEDPWSLLPYVDLGARTTDRRGGWIDLYTSALESWLTDLGNTPGCALWLTCEMLTELQRWGWGQEWTKRRCSRLLSSGECPLQPPALHVNAPTSLNIPFS</sequence>
<protein>
    <submittedName>
        <fullName evidence="1">Uncharacterized protein</fullName>
    </submittedName>
</protein>
<accession>A0AAE1KUW3</accession>
<dbReference type="AlphaFoldDB" id="A0AAE1KUW3"/>
<reference evidence="1" key="1">
    <citation type="submission" date="2023-10" db="EMBL/GenBank/DDBJ databases">
        <title>Genome assemblies of two species of porcelain crab, Petrolisthes cinctipes and Petrolisthes manimaculis (Anomura: Porcellanidae).</title>
        <authorList>
            <person name="Angst P."/>
        </authorList>
    </citation>
    <scope>NUCLEOTIDE SEQUENCE</scope>
    <source>
        <strain evidence="1">PB745_01</strain>
        <tissue evidence="1">Gill</tissue>
    </source>
</reference>
<name>A0AAE1KUW3_PETCI</name>
<dbReference type="EMBL" id="JAWQEG010000768">
    <property type="protein sequence ID" value="KAK3885774.1"/>
    <property type="molecule type" value="Genomic_DNA"/>
</dbReference>
<dbReference type="Proteomes" id="UP001286313">
    <property type="component" value="Unassembled WGS sequence"/>
</dbReference>
<comment type="caution">
    <text evidence="1">The sequence shown here is derived from an EMBL/GenBank/DDBJ whole genome shotgun (WGS) entry which is preliminary data.</text>
</comment>
<evidence type="ECO:0000313" key="1">
    <source>
        <dbReference type="EMBL" id="KAK3885774.1"/>
    </source>
</evidence>
<gene>
    <name evidence="1" type="ORF">Pcinc_010034</name>
</gene>
<proteinExistence type="predicted"/>